<organism evidence="2 3">
    <name type="scientific">Drouetiella hepatica Uher 2000/2452</name>
    <dbReference type="NCBI Taxonomy" id="904376"/>
    <lineage>
        <taxon>Bacteria</taxon>
        <taxon>Bacillati</taxon>
        <taxon>Cyanobacteriota</taxon>
        <taxon>Cyanophyceae</taxon>
        <taxon>Oculatellales</taxon>
        <taxon>Oculatellaceae</taxon>
        <taxon>Drouetiella</taxon>
    </lineage>
</organism>
<dbReference type="InterPro" id="IPR024983">
    <property type="entry name" value="CHAT_dom"/>
</dbReference>
<evidence type="ECO:0000313" key="2">
    <source>
        <dbReference type="EMBL" id="MBW4660634.1"/>
    </source>
</evidence>
<dbReference type="PANTHER" id="PTHR10098:SF112">
    <property type="entry name" value="SLR0380 PROTEIN"/>
    <property type="match status" value="1"/>
</dbReference>
<dbReference type="AlphaFoldDB" id="A0A951UPB8"/>
<feature type="domain" description="CHAT" evidence="1">
    <location>
        <begin position="649"/>
        <end position="919"/>
    </location>
</feature>
<reference evidence="2" key="2">
    <citation type="journal article" date="2022" name="Microbiol. Resour. Announc.">
        <title>Metagenome Sequencing to Explore Phylogenomics of Terrestrial Cyanobacteria.</title>
        <authorList>
            <person name="Ward R.D."/>
            <person name="Stajich J.E."/>
            <person name="Johansen J.R."/>
            <person name="Huntemann M."/>
            <person name="Clum A."/>
            <person name="Foster B."/>
            <person name="Foster B."/>
            <person name="Roux S."/>
            <person name="Palaniappan K."/>
            <person name="Varghese N."/>
            <person name="Mukherjee S."/>
            <person name="Reddy T.B.K."/>
            <person name="Daum C."/>
            <person name="Copeland A."/>
            <person name="Chen I.A."/>
            <person name="Ivanova N.N."/>
            <person name="Kyrpides N.C."/>
            <person name="Shapiro N."/>
            <person name="Eloe-Fadrosh E.A."/>
            <person name="Pietrasiak N."/>
        </authorList>
    </citation>
    <scope>NUCLEOTIDE SEQUENCE</scope>
    <source>
        <strain evidence="2">UHER 2000/2452</strain>
    </source>
</reference>
<protein>
    <submittedName>
        <fullName evidence="2">CHAT domain-containing protein</fullName>
    </submittedName>
</protein>
<dbReference type="Pfam" id="PF12770">
    <property type="entry name" value="CHAT"/>
    <property type="match status" value="1"/>
</dbReference>
<dbReference type="InterPro" id="IPR011990">
    <property type="entry name" value="TPR-like_helical_dom_sf"/>
</dbReference>
<accession>A0A951UPB8</accession>
<reference evidence="2" key="1">
    <citation type="submission" date="2021-05" db="EMBL/GenBank/DDBJ databases">
        <authorList>
            <person name="Pietrasiak N."/>
            <person name="Ward R."/>
            <person name="Stajich J.E."/>
            <person name="Kurbessoian T."/>
        </authorList>
    </citation>
    <scope>NUCLEOTIDE SEQUENCE</scope>
    <source>
        <strain evidence="2">UHER 2000/2452</strain>
    </source>
</reference>
<name>A0A951UPB8_9CYAN</name>
<sequence>MKRVRGRDRFILAFLTALCICGLVGGIRVEASGQVKDSTLQDSALQDSALQDSITAQDPLDGARILYDDGQFQQAILLLQTVLQETGEPAAQNPLRRVTALSNLSLCYQQLGLWDEATQAIAQSLTLLESLAASPDRQLALAQALNIQGQLQLATGQSEQALATWQQATTAYGQVDSISGELQSRINQAQALQALGLYRRAIATLTEVSQALQNQPDSLMKAAALRSLGDALLVAGSLEQSQESLQQSLQIAQQLQEPGAIAATQLSLGNLTRAEAIAQLTLKNMTVADANALLQAASQASINSAEARRQQQQRSFANAFYQQTQQAIDFYQQAAVGETQIQAQLNQLNLLIETRRYEQAQVLYPQIQAQLEGVPPSRSSIYSRIDLAQGITRLSQDRGLVSGSRSVAQSEMQNAAQLLAIANQQAAQLKDTRAQSYALGTLGGLYEKTQQWQQAQSLTQQALTLSNNAADIAYRWQWQLGRLLKAQGDRKGAILAYSEAVTTLKTLRKDLVAVNRDVQFSFRESVEPVYRELVDLLLTDQDISQSSAEKLVQARDVIEGLQIAELDNFFREACLDTAFQLDRVIDQTNLSAAIFYTIVLPDRLEVILKLPQQALRYHTVPVTQAEVETTADSLLVELKKPLTSETLQSLSQKIYGWLIRPEEAVLASEKIETLVFVLDGSLRSIPMAALYDGQYYLIENYSVAIAPGLQLPDPKPLDSRKLKALVAGLSEARENFPALGFVQDEIKGIQSDVPNSQVLLNQSFTTDNFRKQLDSADFSIVHIATHGQFSSNIKDTFILAWDDPINVTELGSLLQARDTSNPNPIELLVLSACRTAVGDRRATLGLAGVAVRAGARSTIASLWNVDDDSGAALMGQFYKELGKNSVSKAEALRRAQRSLLANPQYRDPRFWSPYVLLGNWL</sequence>
<evidence type="ECO:0000313" key="3">
    <source>
        <dbReference type="Proteomes" id="UP000757435"/>
    </source>
</evidence>
<dbReference type="PANTHER" id="PTHR10098">
    <property type="entry name" value="RAPSYN-RELATED"/>
    <property type="match status" value="1"/>
</dbReference>
<dbReference type="SMART" id="SM00028">
    <property type="entry name" value="TPR"/>
    <property type="match status" value="6"/>
</dbReference>
<dbReference type="Gene3D" id="1.25.40.10">
    <property type="entry name" value="Tetratricopeptide repeat domain"/>
    <property type="match status" value="3"/>
</dbReference>
<dbReference type="SUPFAM" id="SSF48452">
    <property type="entry name" value="TPR-like"/>
    <property type="match status" value="2"/>
</dbReference>
<gene>
    <name evidence="2" type="ORF">KME15_18330</name>
</gene>
<comment type="caution">
    <text evidence="2">The sequence shown here is derived from an EMBL/GenBank/DDBJ whole genome shotgun (WGS) entry which is preliminary data.</text>
</comment>
<dbReference type="EMBL" id="JAHHHD010000023">
    <property type="protein sequence ID" value="MBW4660634.1"/>
    <property type="molecule type" value="Genomic_DNA"/>
</dbReference>
<dbReference type="InterPro" id="IPR019734">
    <property type="entry name" value="TPR_rpt"/>
</dbReference>
<evidence type="ECO:0000259" key="1">
    <source>
        <dbReference type="Pfam" id="PF12770"/>
    </source>
</evidence>
<proteinExistence type="predicted"/>
<dbReference type="Proteomes" id="UP000757435">
    <property type="component" value="Unassembled WGS sequence"/>
</dbReference>